<evidence type="ECO:0000256" key="1">
    <source>
        <dbReference type="SAM" id="MobiDB-lite"/>
    </source>
</evidence>
<evidence type="ECO:0000313" key="2">
    <source>
        <dbReference type="EMBL" id="SCF27912.1"/>
    </source>
</evidence>
<evidence type="ECO:0000313" key="3">
    <source>
        <dbReference type="Proteomes" id="UP000199504"/>
    </source>
</evidence>
<reference evidence="3" key="1">
    <citation type="submission" date="2016-06" db="EMBL/GenBank/DDBJ databases">
        <authorList>
            <person name="Varghese N."/>
            <person name="Submissions Spin"/>
        </authorList>
    </citation>
    <scope>NUCLEOTIDE SEQUENCE [LARGE SCALE GENOMIC DNA]</scope>
    <source>
        <strain evidence="3">DSM 44830</strain>
    </source>
</reference>
<organism evidence="2 3">
    <name type="scientific">Micromonospora mirobrigensis</name>
    <dbReference type="NCBI Taxonomy" id="262898"/>
    <lineage>
        <taxon>Bacteria</taxon>
        <taxon>Bacillati</taxon>
        <taxon>Actinomycetota</taxon>
        <taxon>Actinomycetes</taxon>
        <taxon>Micromonosporales</taxon>
        <taxon>Micromonosporaceae</taxon>
        <taxon>Micromonospora</taxon>
    </lineage>
</organism>
<dbReference type="InterPro" id="IPR027417">
    <property type="entry name" value="P-loop_NTPase"/>
</dbReference>
<dbReference type="EMBL" id="FMCX01000005">
    <property type="protein sequence ID" value="SCF27912.1"/>
    <property type="molecule type" value="Genomic_DNA"/>
</dbReference>
<protein>
    <recommendedName>
        <fullName evidence="4">Hpr(Ser) kinase/phosphatase</fullName>
    </recommendedName>
</protein>
<feature type="region of interest" description="Disordered" evidence="1">
    <location>
        <begin position="50"/>
        <end position="79"/>
    </location>
</feature>
<gene>
    <name evidence="2" type="ORF">GA0070564_10568</name>
</gene>
<proteinExistence type="predicted"/>
<dbReference type="Gene3D" id="3.40.50.300">
    <property type="entry name" value="P-loop containing nucleotide triphosphate hydrolases"/>
    <property type="match status" value="1"/>
</dbReference>
<dbReference type="STRING" id="262898.GA0070564_10568"/>
<evidence type="ECO:0008006" key="4">
    <source>
        <dbReference type="Google" id="ProtNLM"/>
    </source>
</evidence>
<name>A0A1C4Z4E4_9ACTN</name>
<keyword evidence="3" id="KW-1185">Reference proteome</keyword>
<dbReference type="SUPFAM" id="SSF53795">
    <property type="entry name" value="PEP carboxykinase-like"/>
    <property type="match status" value="1"/>
</dbReference>
<sequence>MRVACLRAATRTAVRALTLCSAIEGGTEMRTSGRFAYGLRVRGLDDVEELMPADPDGTEPELEIRQAGDGPPPTTVPLNQRYGARLLADGRRHLAMDRDRGTATFHGPPLSRDLLAHPYLAPAAVAFNRWAGRETFHAGAFVRDGRAWAVLGPRTAGKSSLLAALAARGVPVVADDVVVVDGADVFAGPRCIDLREPVPGVGLDTRPARERTRTRVPLPPIADRTPLGGWYFLRWGDELSVPAVTAAELLGRLAAWRSCPELPSAPATLLALAALPAWDLTRPRDWAALDRTCALLGVARAERGPA</sequence>
<dbReference type="AlphaFoldDB" id="A0A1C4Z4E4"/>
<accession>A0A1C4Z4E4</accession>
<feature type="compositionally biased region" description="Acidic residues" evidence="1">
    <location>
        <begin position="50"/>
        <end position="61"/>
    </location>
</feature>
<dbReference type="Proteomes" id="UP000199504">
    <property type="component" value="Unassembled WGS sequence"/>
</dbReference>